<evidence type="ECO:0000313" key="2">
    <source>
        <dbReference type="EMBL" id="SNX59219.1"/>
    </source>
</evidence>
<protein>
    <submittedName>
        <fullName evidence="2">Uncharacterized protein</fullName>
    </submittedName>
</protein>
<keyword evidence="1" id="KW-0472">Membrane</keyword>
<dbReference type="OrthoDB" id="8702168at2"/>
<keyword evidence="1" id="KW-1133">Transmembrane helix</keyword>
<evidence type="ECO:0000256" key="1">
    <source>
        <dbReference type="SAM" id="Phobius"/>
    </source>
</evidence>
<feature type="transmembrane region" description="Helical" evidence="1">
    <location>
        <begin position="21"/>
        <end position="37"/>
    </location>
</feature>
<keyword evidence="1" id="KW-0812">Transmembrane</keyword>
<reference evidence="2 3" key="1">
    <citation type="submission" date="2017-08" db="EMBL/GenBank/DDBJ databases">
        <authorList>
            <person name="de Groot N.N."/>
        </authorList>
    </citation>
    <scope>NUCLEOTIDE SEQUENCE [LARGE SCALE GENOMIC DNA]</scope>
    <source>
        <strain evidence="2 3">Nm15</strain>
    </source>
</reference>
<sequence>MNKQQRSPSDLPDNQKSEISILALLIMSLFIGLIAGAGLDKFYILPIAIISAVILISNRNKIASAVQPEKISRQHIKPVENNYIWPESGQFACIIATAPYQQVLQQLAQENAINLDENPITKTHILKAHLIIDNSNPFDSDVVHIDIAGYTVYYLNREESISFRRRLHEKGVCNQIITCNAIISGSSETNKEPFRYTVKLDIEPF</sequence>
<name>A0A285BVG9_9PROT</name>
<accession>A0A285BVG9</accession>
<dbReference type="RefSeq" id="WP_145956200.1">
    <property type="nucleotide sequence ID" value="NZ_LT907782.1"/>
</dbReference>
<organism evidence="2 3">
    <name type="scientific">Nitrosomonas ureae</name>
    <dbReference type="NCBI Taxonomy" id="44577"/>
    <lineage>
        <taxon>Bacteria</taxon>
        <taxon>Pseudomonadati</taxon>
        <taxon>Pseudomonadota</taxon>
        <taxon>Betaproteobacteria</taxon>
        <taxon>Nitrosomonadales</taxon>
        <taxon>Nitrosomonadaceae</taxon>
        <taxon>Nitrosomonas</taxon>
    </lineage>
</organism>
<proteinExistence type="predicted"/>
<dbReference type="AlphaFoldDB" id="A0A285BVG9"/>
<evidence type="ECO:0000313" key="3">
    <source>
        <dbReference type="Proteomes" id="UP000242498"/>
    </source>
</evidence>
<gene>
    <name evidence="2" type="ORF">SAMN06296273_0659</name>
</gene>
<dbReference type="Proteomes" id="UP000242498">
    <property type="component" value="Chromosome I"/>
</dbReference>
<dbReference type="EMBL" id="LT907782">
    <property type="protein sequence ID" value="SNX59219.1"/>
    <property type="molecule type" value="Genomic_DNA"/>
</dbReference>